<accession>A0A0X8E1W7</accession>
<gene>
    <name evidence="3" type="ORF">AWU67_08305</name>
</gene>
<dbReference type="InterPro" id="IPR011051">
    <property type="entry name" value="RmlC_Cupin_sf"/>
</dbReference>
<dbReference type="InterPro" id="IPR013096">
    <property type="entry name" value="Cupin_2"/>
</dbReference>
<dbReference type="InterPro" id="IPR051610">
    <property type="entry name" value="GPI/OXD"/>
</dbReference>
<evidence type="ECO:0000313" key="4">
    <source>
        <dbReference type="Proteomes" id="UP000058305"/>
    </source>
</evidence>
<dbReference type="Gene3D" id="2.60.120.10">
    <property type="entry name" value="Jelly Rolls"/>
    <property type="match status" value="1"/>
</dbReference>
<dbReference type="Proteomes" id="UP000058305">
    <property type="component" value="Chromosome"/>
</dbReference>
<keyword evidence="4" id="KW-1185">Reference proteome</keyword>
<dbReference type="PANTHER" id="PTHR35848">
    <property type="entry name" value="OXALATE-BINDING PROTEIN"/>
    <property type="match status" value="1"/>
</dbReference>
<dbReference type="SUPFAM" id="SSF51182">
    <property type="entry name" value="RmlC-like cupins"/>
    <property type="match status" value="1"/>
</dbReference>
<dbReference type="Pfam" id="PF07883">
    <property type="entry name" value="Cupin_2"/>
    <property type="match status" value="1"/>
</dbReference>
<dbReference type="KEGG" id="mvd:AWU67_08305"/>
<evidence type="ECO:0000256" key="1">
    <source>
        <dbReference type="ARBA" id="ARBA00022723"/>
    </source>
</evidence>
<protein>
    <recommendedName>
        <fullName evidence="2">Cupin type-2 domain-containing protein</fullName>
    </recommendedName>
</protein>
<reference evidence="3 4" key="1">
    <citation type="journal article" date="2016" name="J. Biotechnol.">
        <title>First complete genome sequence of a species in the genus Microterricola, an extremophilic cold active enzyme producing bacterial strain ERGS5:02 isolated from Sikkim Himalaya.</title>
        <authorList>
            <person name="Himanshu"/>
            <person name="Swarnkar M.K."/>
            <person name="Singh D."/>
            <person name="Kumar R."/>
        </authorList>
    </citation>
    <scope>NUCLEOTIDE SEQUENCE [LARGE SCALE GENOMIC DNA]</scope>
    <source>
        <strain evidence="3 4">ERGS5:02</strain>
    </source>
</reference>
<dbReference type="RefSeq" id="WP_067227807.1">
    <property type="nucleotide sequence ID" value="NZ_CP014145.1"/>
</dbReference>
<keyword evidence="1" id="KW-0479">Metal-binding</keyword>
<dbReference type="OrthoDB" id="5243694at2"/>
<dbReference type="GO" id="GO:0046872">
    <property type="term" value="F:metal ion binding"/>
    <property type="evidence" value="ECO:0007669"/>
    <property type="project" value="UniProtKB-KW"/>
</dbReference>
<feature type="domain" description="Cupin type-2" evidence="2">
    <location>
        <begin position="46"/>
        <end position="113"/>
    </location>
</feature>
<evidence type="ECO:0000313" key="3">
    <source>
        <dbReference type="EMBL" id="AMB58869.1"/>
    </source>
</evidence>
<proteinExistence type="predicted"/>
<dbReference type="EMBL" id="CP014145">
    <property type="protein sequence ID" value="AMB58869.1"/>
    <property type="molecule type" value="Genomic_DNA"/>
</dbReference>
<dbReference type="PANTHER" id="PTHR35848:SF6">
    <property type="entry name" value="CUPIN TYPE-2 DOMAIN-CONTAINING PROTEIN"/>
    <property type="match status" value="1"/>
</dbReference>
<organism evidence="3 4">
    <name type="scientific">Microterricola viridarii</name>
    <dbReference type="NCBI Taxonomy" id="412690"/>
    <lineage>
        <taxon>Bacteria</taxon>
        <taxon>Bacillati</taxon>
        <taxon>Actinomycetota</taxon>
        <taxon>Actinomycetes</taxon>
        <taxon>Micrococcales</taxon>
        <taxon>Microbacteriaceae</taxon>
        <taxon>Microterricola</taxon>
    </lineage>
</organism>
<sequence length="139" mass="15306">MSAYEVMEMGGLDAWAEFTGGVAPGKRFVEKELPLEFIGMSATAAEPGQQAPFWHTHEKVEELYVFLAGRGQMGLNDDIIDVQAGTTVRVPQGTWSTWRCLPDSPEALRWLCIRAGGAALAEIGRDGVLDRERPMPWAE</sequence>
<dbReference type="AlphaFoldDB" id="A0A0X8E1W7"/>
<evidence type="ECO:0000259" key="2">
    <source>
        <dbReference type="Pfam" id="PF07883"/>
    </source>
</evidence>
<name>A0A0X8E1W7_9MICO</name>
<reference evidence="4" key="2">
    <citation type="submission" date="2016-01" db="EMBL/GenBank/DDBJ databases">
        <title>First complete genome sequence of a species in the genus Microterricola, an extremophilic cold active enzyme producing strain ERGS5:02 isolated from Sikkim Himalaya.</title>
        <authorList>
            <person name="Kumar R."/>
            <person name="Singh D."/>
            <person name="Swarnkar M.K."/>
        </authorList>
    </citation>
    <scope>NUCLEOTIDE SEQUENCE [LARGE SCALE GENOMIC DNA]</scope>
    <source>
        <strain evidence="4">ERGS5:02</strain>
    </source>
</reference>
<dbReference type="InterPro" id="IPR014710">
    <property type="entry name" value="RmlC-like_jellyroll"/>
</dbReference>